<reference evidence="2" key="1">
    <citation type="submission" date="2019-11" db="EMBL/GenBank/DDBJ databases">
        <authorList>
            <person name="Li J."/>
        </authorList>
    </citation>
    <scope>NUCLEOTIDE SEQUENCE</scope>
    <source>
        <strain evidence="2">B6B</strain>
    </source>
</reference>
<feature type="transmembrane region" description="Helical" evidence="1">
    <location>
        <begin position="9"/>
        <end position="27"/>
    </location>
</feature>
<keyword evidence="1" id="KW-1133">Transmembrane helix</keyword>
<keyword evidence="1" id="KW-0472">Membrane</keyword>
<keyword evidence="3" id="KW-1185">Reference proteome</keyword>
<feature type="transmembrane region" description="Helical" evidence="1">
    <location>
        <begin position="33"/>
        <end position="52"/>
    </location>
</feature>
<dbReference type="AlphaFoldDB" id="A0A6A8DHC9"/>
<name>A0A6A8DHC9_9BACI</name>
<protein>
    <submittedName>
        <fullName evidence="2">Uncharacterized protein</fullName>
    </submittedName>
</protein>
<organism evidence="2 3">
    <name type="scientific">Aquibacillus halophilus</name>
    <dbReference type="NCBI Taxonomy" id="930132"/>
    <lineage>
        <taxon>Bacteria</taxon>
        <taxon>Bacillati</taxon>
        <taxon>Bacillota</taxon>
        <taxon>Bacilli</taxon>
        <taxon>Bacillales</taxon>
        <taxon>Bacillaceae</taxon>
        <taxon>Aquibacillus</taxon>
    </lineage>
</organism>
<sequence>MYKIRDKSILYGITLLGFLLLLFALNKKPRKDWLIVFLLETLIANFIGNIVVANKRLVFPIRLFPKAFQSSVLYDNLLLPLMCVFYNQTTYHTKLVGMIIQSFLYSIPMTIIEVILERKTKLIDYKKWNWSYTLFSLSGTFLLSRGLMGFIRRWSRSQGKEASETGEDHE</sequence>
<dbReference type="OrthoDB" id="2622010at2"/>
<feature type="transmembrane region" description="Helical" evidence="1">
    <location>
        <begin position="128"/>
        <end position="151"/>
    </location>
</feature>
<dbReference type="InterPro" id="IPR048147">
    <property type="entry name" value="CBO0543-like"/>
</dbReference>
<dbReference type="Proteomes" id="UP000799092">
    <property type="component" value="Unassembled WGS sequence"/>
</dbReference>
<evidence type="ECO:0000313" key="3">
    <source>
        <dbReference type="Proteomes" id="UP000799092"/>
    </source>
</evidence>
<evidence type="ECO:0000256" key="1">
    <source>
        <dbReference type="SAM" id="Phobius"/>
    </source>
</evidence>
<dbReference type="NCBIfam" id="NF041644">
    <property type="entry name" value="CBO0543_fam"/>
    <property type="match status" value="1"/>
</dbReference>
<gene>
    <name evidence="2" type="ORF">GH741_20800</name>
</gene>
<comment type="caution">
    <text evidence="2">The sequence shown here is derived from an EMBL/GenBank/DDBJ whole genome shotgun (WGS) entry which is preliminary data.</text>
</comment>
<dbReference type="EMBL" id="WJNG01000025">
    <property type="protein sequence ID" value="MRH45084.1"/>
    <property type="molecule type" value="Genomic_DNA"/>
</dbReference>
<dbReference type="RefSeq" id="WP_153738679.1">
    <property type="nucleotide sequence ID" value="NZ_WJNG01000025.1"/>
</dbReference>
<accession>A0A6A8DHC9</accession>
<feature type="transmembrane region" description="Helical" evidence="1">
    <location>
        <begin position="95"/>
        <end position="116"/>
    </location>
</feature>
<proteinExistence type="predicted"/>
<evidence type="ECO:0000313" key="2">
    <source>
        <dbReference type="EMBL" id="MRH45084.1"/>
    </source>
</evidence>
<keyword evidence="1" id="KW-0812">Transmembrane</keyword>